<evidence type="ECO:0000256" key="10">
    <source>
        <dbReference type="SAM" id="MobiDB-lite"/>
    </source>
</evidence>
<dbReference type="Gene3D" id="1.10.1320.10">
    <property type="entry name" value="DNA-directed RNA polymerase, N-terminal domain"/>
    <property type="match status" value="1"/>
</dbReference>
<proteinExistence type="inferred from homology"/>
<organism evidence="12 13">
    <name type="scientific">Dendroctonus ponderosae</name>
    <name type="common">Mountain pine beetle</name>
    <dbReference type="NCBI Taxonomy" id="77166"/>
    <lineage>
        <taxon>Eukaryota</taxon>
        <taxon>Metazoa</taxon>
        <taxon>Ecdysozoa</taxon>
        <taxon>Arthropoda</taxon>
        <taxon>Hexapoda</taxon>
        <taxon>Insecta</taxon>
        <taxon>Pterygota</taxon>
        <taxon>Neoptera</taxon>
        <taxon>Endopterygota</taxon>
        <taxon>Coleoptera</taxon>
        <taxon>Polyphaga</taxon>
        <taxon>Cucujiformia</taxon>
        <taxon>Curculionidae</taxon>
        <taxon>Scolytinae</taxon>
        <taxon>Dendroctonus</taxon>
    </lineage>
</organism>
<dbReference type="GO" id="GO:0034245">
    <property type="term" value="C:mitochondrial DNA-directed RNA polymerase complex"/>
    <property type="evidence" value="ECO:0007669"/>
    <property type="project" value="TreeGrafter"/>
</dbReference>
<dbReference type="Gene3D" id="1.10.150.20">
    <property type="entry name" value="5' to 3' exonuclease, C-terminal subdomain"/>
    <property type="match status" value="1"/>
</dbReference>
<sequence length="1302" mass="148365">MYLLFRRSTSCLNPSGLLSSRSSSESRRVNVTEKTCLLYKFLNINSGQVRHQSSVTKTSLNKLEKKKRKSKSSRTYTDVLIVSGEKSKLKKANVTKLTPDDVNLLTITDIRLNELYKLRAFSRPTFRYSPHTYSNLAVECTNYEREIDPSQTTCDIFPELDCNPLPKVTPDTTENGVAEPDLDTPQPKPATEDAVQPNIDPNEEVDHEELELKTLTVRDSLQPEVIEDDNEHISETPKREQPDIEKSPNILKKHRSAIALKTLAAYSEVCNSLRNPQRGLLALYYQNSRARKNSAVGISRMKSSRVYWVLLKGFANKGDYVKLKEVLNIMQENKVELDLNCYTAIFECLGRKNVEQHYLKDIRIYVSDAYKNGVSFDDIMNKGIFLNDERQQVLKAFQAHNPAYTPTYYKPKVWYDNHLTNNLNDDSQLSFEPDAAAGSGHLIKPETVNSLIENQLALEEKGYITIKSIENVNTAGNEVKFFRTALNDHYKMWAETSQAAFHRELAVLAAQKSALNLEPFLRSVPVKDMVEIIVQEATKIAQGSETYSPESGLLYRMLGQKVYERYQVLRKQKTGVLTKALAIHKKYCYNYAASHVELDEVPHKEVRSNPRIQWQVLAHEECKNSVTLDMGHQPWVPSSLLAIGKFLYHIIMHDLKIDVNCLRSNSAHKNFLPAFYTIFRSQGRIVKEEVKPHPILSKLYKSSQSETLTFAANEVPMLCPPIPWTSVHLGGYIISPTDIARLPFQAYTQHKRLEQADPVQLYPNFDALNQLAAVPWKVNTKVLDVILEVFRKGGSAKLDVPEPPSAIDLPPTPTIDVKKAEKYEMFKQKLQRRRKKAEMYSLWCDCLYRLSLANQFRNDVFWLPHNMDFRGRVYPVPPHLNHLGSDLARSMLVFAESRPLGPKGLDWLKIHLINLTGLKKRDSIQDRLDYANQKMNLILDSADNPLNGKKWWSESDEPWQTLACCMEIADVVRSGIDPALYKSSFPVHQDGSCNGLQHYAALGRDTAGAFSVNLTPSELPQDVYSAVVNLVEKQRAIDEENGLEIAKTLNGFVKRKVIKQTIMTTVYGVTRFGARLQIAKQLRNIDEFPQEAVWSASSYLTGRTFDSLRSMFTSTREIQDWFSECARLISGVGGSLVEWVTPLGLPVVQPYIKYKKPQMPPGFDSFVLDQFDKPNVMKQKNAFPPNFIHSLDSSHMMLTSLHCARAGITFVSVHDCYWTHPSTIHIMNKICREQFVALHSEPILEKLSVFLYDLYAYDECNLSNDGSVSELSKKKLNRVLKRLPQTGDFDIKNVLKSIYFFS</sequence>
<evidence type="ECO:0000313" key="12">
    <source>
        <dbReference type="EnsemblMetazoa" id="XP_019766867.1"/>
    </source>
</evidence>
<evidence type="ECO:0000256" key="8">
    <source>
        <dbReference type="ARBA" id="ARBA00048552"/>
    </source>
</evidence>
<dbReference type="SMART" id="SM01311">
    <property type="entry name" value="RPOL_N"/>
    <property type="match status" value="1"/>
</dbReference>
<feature type="domain" description="DNA-directed RNA polymerase N-terminal" evidence="11">
    <location>
        <begin position="453"/>
        <end position="773"/>
    </location>
</feature>
<reference evidence="12" key="2">
    <citation type="submission" date="2024-08" db="UniProtKB">
        <authorList>
            <consortium name="EnsemblMetazoa"/>
        </authorList>
    </citation>
    <scope>IDENTIFICATION</scope>
</reference>
<dbReference type="PROSITE" id="PS00900">
    <property type="entry name" value="RNA_POL_PHAGE_1"/>
    <property type="match status" value="1"/>
</dbReference>
<dbReference type="PANTHER" id="PTHR10102:SF0">
    <property type="entry name" value="DNA-DIRECTED RNA POLYMERASE, MITOCHONDRIAL"/>
    <property type="match status" value="1"/>
</dbReference>
<accession>A0AAR5Q0X8</accession>
<dbReference type="EC" id="2.7.7.6" evidence="2 9"/>
<evidence type="ECO:0000256" key="3">
    <source>
        <dbReference type="ARBA" id="ARBA00022478"/>
    </source>
</evidence>
<dbReference type="PROSITE" id="PS00489">
    <property type="entry name" value="RNA_POL_PHAGE_2"/>
    <property type="match status" value="1"/>
</dbReference>
<keyword evidence="7 9" id="KW-0804">Transcription</keyword>
<name>A0AAR5Q0X8_DENPD</name>
<comment type="similarity">
    <text evidence="1 9">Belongs to the phage and mitochondrial RNA polymerase family.</text>
</comment>
<keyword evidence="3 9" id="KW-0240">DNA-directed RNA polymerase</keyword>
<evidence type="ECO:0000256" key="9">
    <source>
        <dbReference type="RuleBase" id="RU003805"/>
    </source>
</evidence>
<evidence type="ECO:0000259" key="11">
    <source>
        <dbReference type="SMART" id="SM01311"/>
    </source>
</evidence>
<dbReference type="Gene3D" id="1.10.287.280">
    <property type="match status" value="1"/>
</dbReference>
<dbReference type="FunFam" id="1.10.150.20:FF:000031">
    <property type="entry name" value="DNA-directed RNA polymerase"/>
    <property type="match status" value="1"/>
</dbReference>
<protein>
    <recommendedName>
        <fullName evidence="2 9">DNA-directed RNA polymerase</fullName>
        <ecNumber evidence="2 9">2.7.7.6</ecNumber>
    </recommendedName>
</protein>
<dbReference type="GO" id="GO:0001018">
    <property type="term" value="F:mitochondrial promoter sequence-specific DNA binding"/>
    <property type="evidence" value="ECO:0007669"/>
    <property type="project" value="TreeGrafter"/>
</dbReference>
<dbReference type="GO" id="GO:0003899">
    <property type="term" value="F:DNA-directed RNA polymerase activity"/>
    <property type="evidence" value="ECO:0007669"/>
    <property type="project" value="UniProtKB-EC"/>
</dbReference>
<dbReference type="FunFam" id="1.10.287.280:FF:000001">
    <property type="entry name" value="DNA-directed RNA polymerase"/>
    <property type="match status" value="1"/>
</dbReference>
<dbReference type="Pfam" id="PF00940">
    <property type="entry name" value="RNA_pol"/>
    <property type="match status" value="1"/>
</dbReference>
<dbReference type="PANTHER" id="PTHR10102">
    <property type="entry name" value="DNA-DIRECTED RNA POLYMERASE, MITOCHONDRIAL"/>
    <property type="match status" value="1"/>
</dbReference>
<reference evidence="13" key="1">
    <citation type="journal article" date="2013" name="Genome Biol.">
        <title>Draft genome of the mountain pine beetle, Dendroctonus ponderosae Hopkins, a major forest pest.</title>
        <authorList>
            <person name="Keeling C.I."/>
            <person name="Yuen M.M."/>
            <person name="Liao N.Y."/>
            <person name="Docking T.R."/>
            <person name="Chan S.K."/>
            <person name="Taylor G.A."/>
            <person name="Palmquist D.L."/>
            <person name="Jackman S.D."/>
            <person name="Nguyen A."/>
            <person name="Li M."/>
            <person name="Henderson H."/>
            <person name="Janes J.K."/>
            <person name="Zhao Y."/>
            <person name="Pandoh P."/>
            <person name="Moore R."/>
            <person name="Sperling F.A."/>
            <person name="Huber D.P."/>
            <person name="Birol I."/>
            <person name="Jones S.J."/>
            <person name="Bohlmann J."/>
        </authorList>
    </citation>
    <scope>NUCLEOTIDE SEQUENCE</scope>
</reference>
<dbReference type="InterPro" id="IPR029262">
    <property type="entry name" value="RPOL_N"/>
</dbReference>
<keyword evidence="13" id="KW-1185">Reference proteome</keyword>
<evidence type="ECO:0000256" key="2">
    <source>
        <dbReference type="ARBA" id="ARBA00012418"/>
    </source>
</evidence>
<evidence type="ECO:0000313" key="13">
    <source>
        <dbReference type="Proteomes" id="UP000019118"/>
    </source>
</evidence>
<evidence type="ECO:0000256" key="6">
    <source>
        <dbReference type="ARBA" id="ARBA00022946"/>
    </source>
</evidence>
<dbReference type="SUPFAM" id="SSF56672">
    <property type="entry name" value="DNA/RNA polymerases"/>
    <property type="match status" value="1"/>
</dbReference>
<evidence type="ECO:0000256" key="4">
    <source>
        <dbReference type="ARBA" id="ARBA00022679"/>
    </source>
</evidence>
<dbReference type="InterPro" id="IPR046950">
    <property type="entry name" value="DNA-dir_Rpol_C_phage-type"/>
</dbReference>
<dbReference type="InterPro" id="IPR043502">
    <property type="entry name" value="DNA/RNA_pol_sf"/>
</dbReference>
<feature type="region of interest" description="Disordered" evidence="10">
    <location>
        <begin position="213"/>
        <end position="248"/>
    </location>
</feature>
<evidence type="ECO:0000256" key="5">
    <source>
        <dbReference type="ARBA" id="ARBA00022695"/>
    </source>
</evidence>
<keyword evidence="4 9" id="KW-0808">Transferase</keyword>
<dbReference type="GO" id="GO:0006390">
    <property type="term" value="P:mitochondrial transcription"/>
    <property type="evidence" value="ECO:0007669"/>
    <property type="project" value="TreeGrafter"/>
</dbReference>
<keyword evidence="5 9" id="KW-0548">Nucleotidyltransferase</keyword>
<dbReference type="InterPro" id="IPR002092">
    <property type="entry name" value="DNA-dir_Rpol_phage-type"/>
</dbReference>
<evidence type="ECO:0000256" key="1">
    <source>
        <dbReference type="ARBA" id="ARBA00009493"/>
    </source>
</evidence>
<comment type="function">
    <text evidence="9">DNA-dependent RNA polymerase catalyzes the transcription of DNA into RNA using the four ribonucleoside triphosphates as substrates.</text>
</comment>
<dbReference type="Proteomes" id="UP000019118">
    <property type="component" value="Unassembled WGS sequence"/>
</dbReference>
<dbReference type="InterPro" id="IPR037159">
    <property type="entry name" value="RNA_POL_N_sf"/>
</dbReference>
<dbReference type="Pfam" id="PF14700">
    <property type="entry name" value="RPOL_N"/>
    <property type="match status" value="1"/>
</dbReference>
<dbReference type="EnsemblMetazoa" id="XM_019911308.1">
    <property type="protein sequence ID" value="XP_019766867.1"/>
    <property type="gene ID" value="LOC109542189"/>
</dbReference>
<dbReference type="GO" id="GO:0071897">
    <property type="term" value="P:DNA biosynthetic process"/>
    <property type="evidence" value="ECO:0007669"/>
    <property type="project" value="UniProtKB-ARBA"/>
</dbReference>
<feature type="compositionally biased region" description="Basic and acidic residues" evidence="10">
    <location>
        <begin position="231"/>
        <end position="246"/>
    </location>
</feature>
<feature type="region of interest" description="Disordered" evidence="10">
    <location>
        <begin position="165"/>
        <end position="200"/>
    </location>
</feature>
<comment type="catalytic activity">
    <reaction evidence="8 9">
        <text>RNA(n) + a ribonucleoside 5'-triphosphate = RNA(n+1) + diphosphate</text>
        <dbReference type="Rhea" id="RHEA:21248"/>
        <dbReference type="Rhea" id="RHEA-COMP:14527"/>
        <dbReference type="Rhea" id="RHEA-COMP:17342"/>
        <dbReference type="ChEBI" id="CHEBI:33019"/>
        <dbReference type="ChEBI" id="CHEBI:61557"/>
        <dbReference type="ChEBI" id="CHEBI:140395"/>
        <dbReference type="EC" id="2.7.7.6"/>
    </reaction>
</comment>
<keyword evidence="6" id="KW-0809">Transit peptide</keyword>
<evidence type="ECO:0000256" key="7">
    <source>
        <dbReference type="ARBA" id="ARBA00023163"/>
    </source>
</evidence>